<keyword evidence="6 11" id="KW-1003">Cell membrane</keyword>
<comment type="pathway">
    <text evidence="3 11">Cofactor biosynthesis; adenosylcobalamin biosynthesis.</text>
</comment>
<dbReference type="AlphaFoldDB" id="A0A7C5TEU6"/>
<evidence type="ECO:0000256" key="9">
    <source>
        <dbReference type="ARBA" id="ARBA00022989"/>
    </source>
</evidence>
<evidence type="ECO:0000256" key="3">
    <source>
        <dbReference type="ARBA" id="ARBA00004953"/>
    </source>
</evidence>
<evidence type="ECO:0000256" key="10">
    <source>
        <dbReference type="ARBA" id="ARBA00023136"/>
    </source>
</evidence>
<evidence type="ECO:0000256" key="7">
    <source>
        <dbReference type="ARBA" id="ARBA00022573"/>
    </source>
</evidence>
<dbReference type="GO" id="GO:0015420">
    <property type="term" value="F:ABC-type vitamin B12 transporter activity"/>
    <property type="evidence" value="ECO:0007669"/>
    <property type="project" value="UniProtKB-UniRule"/>
</dbReference>
<comment type="similarity">
    <text evidence="4 11">Belongs to the CobD/CbiB family.</text>
</comment>
<dbReference type="PANTHER" id="PTHR34308:SF1">
    <property type="entry name" value="COBALAMIN BIOSYNTHESIS PROTEIN CBIB"/>
    <property type="match status" value="1"/>
</dbReference>
<evidence type="ECO:0000256" key="8">
    <source>
        <dbReference type="ARBA" id="ARBA00022692"/>
    </source>
</evidence>
<comment type="subcellular location">
    <subcellularLocation>
        <location evidence="2 11">Cell membrane</location>
        <topology evidence="2 11">Multi-pass membrane protein</topology>
    </subcellularLocation>
</comment>
<protein>
    <recommendedName>
        <fullName evidence="5 11">Probable cobalamin biosynthesis protein CobD</fullName>
    </recommendedName>
</protein>
<feature type="transmembrane region" description="Helical" evidence="11">
    <location>
        <begin position="221"/>
        <end position="241"/>
    </location>
</feature>
<dbReference type="Pfam" id="PF03186">
    <property type="entry name" value="CobD_Cbib"/>
    <property type="match status" value="1"/>
</dbReference>
<gene>
    <name evidence="11" type="primary">cobD</name>
    <name evidence="12" type="ORF">ENM84_00860</name>
</gene>
<evidence type="ECO:0000256" key="11">
    <source>
        <dbReference type="HAMAP-Rule" id="MF_00024"/>
    </source>
</evidence>
<dbReference type="PANTHER" id="PTHR34308">
    <property type="entry name" value="COBALAMIN BIOSYNTHESIS PROTEIN CBIB"/>
    <property type="match status" value="1"/>
</dbReference>
<keyword evidence="8 11" id="KW-0812">Transmembrane</keyword>
<feature type="transmembrane region" description="Helical" evidence="11">
    <location>
        <begin position="169"/>
        <end position="186"/>
    </location>
</feature>
<comment type="function">
    <text evidence="1 11">Converts cobyric acid to cobinamide by the addition of aminopropanol on the F carboxylic group.</text>
</comment>
<dbReference type="GO" id="GO:0048472">
    <property type="term" value="F:threonine-phosphate decarboxylase activity"/>
    <property type="evidence" value="ECO:0007669"/>
    <property type="project" value="InterPro"/>
</dbReference>
<feature type="transmembrane region" description="Helical" evidence="11">
    <location>
        <begin position="91"/>
        <end position="110"/>
    </location>
</feature>
<name>A0A7C5TEU6_9CREN</name>
<dbReference type="HAMAP" id="MF_00024">
    <property type="entry name" value="CobD_CbiB"/>
    <property type="match status" value="1"/>
</dbReference>
<keyword evidence="7 11" id="KW-0169">Cobalamin biosynthesis</keyword>
<sequence>MHIIPEFLYPRNPYMFISSIILAHIFEYIYPFHKGVLLTLHPVHTSYILAIKIGRKYSSKIRGIATWFIIVSSHLLLYGFILYISWMINPLLWIVMAGWIMKLSFSLKLLTSIIEKISKCSYLNDWDCARFWTQQIVRRDVYAIDEEHVLSAAIESLVESLVDGYTSPLFYILFFGPLGALLQRIANTLDGALGFKTAEYKDVGWFSAKADTILNYIPARLTAITIIILSPFIKASISYAYKIWRQYHRVTESLNAGHPMSAIAGVMMIRLEKIGEYTIGEKVKVIDYSVVKSCLKISKAAAVIWFLVINILIYLFSNNCFNALTSFSLSSLSLIDTLPWNFVK</sequence>
<dbReference type="InterPro" id="IPR004485">
    <property type="entry name" value="Cobalamin_biosynth_CobD/CbiB"/>
</dbReference>
<organism evidence="12">
    <name type="scientific">Ignisphaera aggregans</name>
    <dbReference type="NCBI Taxonomy" id="334771"/>
    <lineage>
        <taxon>Archaea</taxon>
        <taxon>Thermoproteota</taxon>
        <taxon>Thermoprotei</taxon>
        <taxon>Desulfurococcales</taxon>
        <taxon>Desulfurococcaceae</taxon>
        <taxon>Ignisphaera</taxon>
    </lineage>
</organism>
<dbReference type="GO" id="GO:0009236">
    <property type="term" value="P:cobalamin biosynthetic process"/>
    <property type="evidence" value="ECO:0007669"/>
    <property type="project" value="UniProtKB-UniRule"/>
</dbReference>
<evidence type="ECO:0000313" key="12">
    <source>
        <dbReference type="EMBL" id="HHP81192.1"/>
    </source>
</evidence>
<evidence type="ECO:0000256" key="2">
    <source>
        <dbReference type="ARBA" id="ARBA00004651"/>
    </source>
</evidence>
<feature type="transmembrane region" description="Helical" evidence="11">
    <location>
        <begin position="65"/>
        <end position="85"/>
    </location>
</feature>
<comment type="caution">
    <text evidence="12">The sequence shown here is derived from an EMBL/GenBank/DDBJ whole genome shotgun (WGS) entry which is preliminary data.</text>
</comment>
<evidence type="ECO:0000256" key="6">
    <source>
        <dbReference type="ARBA" id="ARBA00022475"/>
    </source>
</evidence>
<evidence type="ECO:0000256" key="1">
    <source>
        <dbReference type="ARBA" id="ARBA00003384"/>
    </source>
</evidence>
<proteinExistence type="inferred from homology"/>
<accession>A0A7C5TEU6</accession>
<reference evidence="12" key="1">
    <citation type="journal article" date="2020" name="mSystems">
        <title>Genome- and Community-Level Interaction Insights into Carbon Utilization and Element Cycling Functions of Hydrothermarchaeota in Hydrothermal Sediment.</title>
        <authorList>
            <person name="Zhou Z."/>
            <person name="Liu Y."/>
            <person name="Xu W."/>
            <person name="Pan J."/>
            <person name="Luo Z.H."/>
            <person name="Li M."/>
        </authorList>
    </citation>
    <scope>NUCLEOTIDE SEQUENCE [LARGE SCALE GENOMIC DNA]</scope>
    <source>
        <strain evidence="12">SpSt-1121</strain>
    </source>
</reference>
<keyword evidence="10 11" id="KW-0472">Membrane</keyword>
<dbReference type="EMBL" id="DRZI01000029">
    <property type="protein sequence ID" value="HHP81192.1"/>
    <property type="molecule type" value="Genomic_DNA"/>
</dbReference>
<keyword evidence="9 11" id="KW-1133">Transmembrane helix</keyword>
<feature type="transmembrane region" description="Helical" evidence="11">
    <location>
        <begin position="12"/>
        <end position="30"/>
    </location>
</feature>
<dbReference type="UniPathway" id="UPA00148"/>
<dbReference type="NCBIfam" id="NF002281">
    <property type="entry name" value="PRK01209.2-5"/>
    <property type="match status" value="1"/>
</dbReference>
<dbReference type="NCBIfam" id="TIGR00380">
    <property type="entry name" value="cobal_cbiB"/>
    <property type="match status" value="1"/>
</dbReference>
<feature type="transmembrane region" description="Helical" evidence="11">
    <location>
        <begin position="300"/>
        <end position="317"/>
    </location>
</feature>
<evidence type="ECO:0000256" key="5">
    <source>
        <dbReference type="ARBA" id="ARBA00016185"/>
    </source>
</evidence>
<evidence type="ECO:0000256" key="4">
    <source>
        <dbReference type="ARBA" id="ARBA00006263"/>
    </source>
</evidence>
<dbReference type="GO" id="GO:0005886">
    <property type="term" value="C:plasma membrane"/>
    <property type="evidence" value="ECO:0007669"/>
    <property type="project" value="UniProtKB-SubCell"/>
</dbReference>